<dbReference type="SUPFAM" id="SSF55469">
    <property type="entry name" value="FMN-dependent nitroreductase-like"/>
    <property type="match status" value="1"/>
</dbReference>
<comment type="caution">
    <text evidence="3">The sequence shown here is derived from an EMBL/GenBank/DDBJ whole genome shotgun (WGS) entry which is preliminary data.</text>
</comment>
<evidence type="ECO:0000256" key="1">
    <source>
        <dbReference type="SAM" id="SignalP"/>
    </source>
</evidence>
<keyword evidence="1" id="KW-0732">Signal</keyword>
<dbReference type="Pfam" id="PF00881">
    <property type="entry name" value="Nitroreductase"/>
    <property type="match status" value="1"/>
</dbReference>
<dbReference type="PANTHER" id="PTHR43745">
    <property type="entry name" value="NITROREDUCTASE MJ1384-RELATED"/>
    <property type="match status" value="1"/>
</dbReference>
<feature type="domain" description="Nitroreductase" evidence="2">
    <location>
        <begin position="42"/>
        <end position="201"/>
    </location>
</feature>
<dbReference type="Gene3D" id="3.40.109.10">
    <property type="entry name" value="NADH Oxidase"/>
    <property type="match status" value="1"/>
</dbReference>
<dbReference type="InterPro" id="IPR000415">
    <property type="entry name" value="Nitroreductase-like"/>
</dbReference>
<gene>
    <name evidence="3" type="ORF">H9982_00185</name>
</gene>
<dbReference type="GO" id="GO:0016491">
    <property type="term" value="F:oxidoreductase activity"/>
    <property type="evidence" value="ECO:0007669"/>
    <property type="project" value="InterPro"/>
</dbReference>
<dbReference type="EMBL" id="DXFB01000004">
    <property type="protein sequence ID" value="HIX44619.1"/>
    <property type="molecule type" value="Genomic_DNA"/>
</dbReference>
<dbReference type="InterPro" id="IPR029479">
    <property type="entry name" value="Nitroreductase"/>
</dbReference>
<protein>
    <submittedName>
        <fullName evidence="3">SagB/ThcOx family dehydrogenase</fullName>
    </submittedName>
</protein>
<reference evidence="3" key="1">
    <citation type="journal article" date="2021" name="PeerJ">
        <title>Extensive microbial diversity within the chicken gut microbiome revealed by metagenomics and culture.</title>
        <authorList>
            <person name="Gilroy R."/>
            <person name="Ravi A."/>
            <person name="Getino M."/>
            <person name="Pursley I."/>
            <person name="Horton D.L."/>
            <person name="Alikhan N.F."/>
            <person name="Baker D."/>
            <person name="Gharbi K."/>
            <person name="Hall N."/>
            <person name="Watson M."/>
            <person name="Adriaenssens E.M."/>
            <person name="Foster-Nyarko E."/>
            <person name="Jarju S."/>
            <person name="Secka A."/>
            <person name="Antonio M."/>
            <person name="Oren A."/>
            <person name="Chaudhuri R.R."/>
            <person name="La Ragione R."/>
            <person name="Hildebrand F."/>
            <person name="Pallen M.J."/>
        </authorList>
    </citation>
    <scope>NUCLEOTIDE SEQUENCE</scope>
    <source>
        <strain evidence="3">ChiHjej12B11-16260</strain>
    </source>
</reference>
<reference evidence="3" key="2">
    <citation type="submission" date="2021-04" db="EMBL/GenBank/DDBJ databases">
        <authorList>
            <person name="Gilroy R."/>
        </authorList>
    </citation>
    <scope>NUCLEOTIDE SEQUENCE</scope>
    <source>
        <strain evidence="3">ChiHjej12B11-16260</strain>
    </source>
</reference>
<accession>A0A9D2APQ4</accession>
<proteinExistence type="predicted"/>
<name>A0A9D2APQ4_9BACT</name>
<feature type="signal peptide" evidence="1">
    <location>
        <begin position="1"/>
        <end position="20"/>
    </location>
</feature>
<feature type="chain" id="PRO_5039412359" evidence="1">
    <location>
        <begin position="21"/>
        <end position="204"/>
    </location>
</feature>
<evidence type="ECO:0000313" key="3">
    <source>
        <dbReference type="EMBL" id="HIX44619.1"/>
    </source>
</evidence>
<sequence length="204" mass="22209">MKTKNLLAICALFFSMTGMTGQNISLPAPHLADNVSLATALQNRCSQRSYDSTRPLDKQQLANLLWAAWGYNRESKRTAPTALDKQDITLYVFLTEGIYRYDARENLLVEVAQGDHRAATGKQPFVATAPVNIVFVSDTRLLDNAVMSAVGCGAISQNIYLYCASAGLATVVRGSFDAEALTALLKLDPAQKIMLTQSVGYPSR</sequence>
<dbReference type="Proteomes" id="UP000824246">
    <property type="component" value="Unassembled WGS sequence"/>
</dbReference>
<evidence type="ECO:0000313" key="4">
    <source>
        <dbReference type="Proteomes" id="UP000824246"/>
    </source>
</evidence>
<dbReference type="PANTHER" id="PTHR43745:SF2">
    <property type="entry name" value="NITROREDUCTASE MJ1384-RELATED"/>
    <property type="match status" value="1"/>
</dbReference>
<evidence type="ECO:0000259" key="2">
    <source>
        <dbReference type="Pfam" id="PF00881"/>
    </source>
</evidence>
<dbReference type="InterPro" id="IPR052544">
    <property type="entry name" value="Bacteriocin_Proc_Enz"/>
</dbReference>
<dbReference type="CDD" id="cd02142">
    <property type="entry name" value="McbC_SagB-like_oxidoreductase"/>
    <property type="match status" value="1"/>
</dbReference>
<organism evidence="3 4">
    <name type="scientific">Candidatus Barnesiella excrementipullorum</name>
    <dbReference type="NCBI Taxonomy" id="2838479"/>
    <lineage>
        <taxon>Bacteria</taxon>
        <taxon>Pseudomonadati</taxon>
        <taxon>Bacteroidota</taxon>
        <taxon>Bacteroidia</taxon>
        <taxon>Bacteroidales</taxon>
        <taxon>Barnesiellaceae</taxon>
        <taxon>Barnesiella</taxon>
    </lineage>
</organism>
<dbReference type="AlphaFoldDB" id="A0A9D2APQ4"/>